<dbReference type="STRING" id="1121391.SAMN02745206_03225"/>
<dbReference type="InterPro" id="IPR029039">
    <property type="entry name" value="Flavoprotein-like_sf"/>
</dbReference>
<dbReference type="GO" id="GO:0010181">
    <property type="term" value="F:FMN binding"/>
    <property type="evidence" value="ECO:0007669"/>
    <property type="project" value="InterPro"/>
</dbReference>
<dbReference type="PANTHER" id="PTHR43717">
    <property type="entry name" value="ANAEROBIC NITRIC OXIDE REDUCTASE FLAVORUBREDOXIN"/>
    <property type="match status" value="1"/>
</dbReference>
<dbReference type="OrthoDB" id="9790745at2"/>
<feature type="domain" description="Flavodoxin-like" evidence="1">
    <location>
        <begin position="4"/>
        <end position="141"/>
    </location>
</feature>
<dbReference type="Proteomes" id="UP000184076">
    <property type="component" value="Unassembled WGS sequence"/>
</dbReference>
<evidence type="ECO:0000259" key="1">
    <source>
        <dbReference type="PROSITE" id="PS50902"/>
    </source>
</evidence>
<evidence type="ECO:0000313" key="2">
    <source>
        <dbReference type="EMBL" id="SHG08064.1"/>
    </source>
</evidence>
<dbReference type="SUPFAM" id="SSF52218">
    <property type="entry name" value="Flavoproteins"/>
    <property type="match status" value="1"/>
</dbReference>
<keyword evidence="3" id="KW-1185">Reference proteome</keyword>
<reference evidence="3" key="1">
    <citation type="submission" date="2016-11" db="EMBL/GenBank/DDBJ databases">
        <authorList>
            <person name="Varghese N."/>
            <person name="Submissions S."/>
        </authorList>
    </citation>
    <scope>NUCLEOTIDE SEQUENCE [LARGE SCALE GENOMIC DNA]</scope>
    <source>
        <strain evidence="3">DSM 9756</strain>
    </source>
</reference>
<dbReference type="EMBL" id="FQVB01000040">
    <property type="protein sequence ID" value="SHG08064.1"/>
    <property type="molecule type" value="Genomic_DNA"/>
</dbReference>
<organism evidence="2 3">
    <name type="scientific">Desulfacinum infernum DSM 9756</name>
    <dbReference type="NCBI Taxonomy" id="1121391"/>
    <lineage>
        <taxon>Bacteria</taxon>
        <taxon>Pseudomonadati</taxon>
        <taxon>Thermodesulfobacteriota</taxon>
        <taxon>Syntrophobacteria</taxon>
        <taxon>Syntrophobacterales</taxon>
        <taxon>Syntrophobacteraceae</taxon>
        <taxon>Desulfacinum</taxon>
    </lineage>
</organism>
<sequence>MPKALIVYATRTNQTKSIGELVAEGLRMAGVDVRILSVQEFDKTGVNPEDFDALVLGSATYHGEMMQPMKTFLFKLEQYNLEGKAGGAFGAFGWSGEAPGRIFDTMKIIYKMKMVGGPLMLKSAALGGGVQMAQGYGKEIAGLLNSAG</sequence>
<dbReference type="PROSITE" id="PS50902">
    <property type="entry name" value="FLAVODOXIN_LIKE"/>
    <property type="match status" value="1"/>
</dbReference>
<protein>
    <submittedName>
        <fullName evidence="2">Flavodoxin domain-containing protein</fullName>
    </submittedName>
</protein>
<name>A0A1M5GWB5_9BACT</name>
<proteinExistence type="predicted"/>
<gene>
    <name evidence="2" type="ORF">SAMN02745206_03225</name>
</gene>
<dbReference type="AlphaFoldDB" id="A0A1M5GWB5"/>
<dbReference type="InterPro" id="IPR008254">
    <property type="entry name" value="Flavodoxin/NO_synth"/>
</dbReference>
<dbReference type="PANTHER" id="PTHR43717:SF1">
    <property type="entry name" value="ANAEROBIC NITRIC OXIDE REDUCTASE FLAVORUBREDOXIN"/>
    <property type="match status" value="1"/>
</dbReference>
<accession>A0A1M5GWB5</accession>
<dbReference type="Pfam" id="PF00258">
    <property type="entry name" value="Flavodoxin_1"/>
    <property type="match status" value="1"/>
</dbReference>
<dbReference type="Gene3D" id="3.40.50.360">
    <property type="match status" value="1"/>
</dbReference>
<dbReference type="RefSeq" id="WP_073041297.1">
    <property type="nucleotide sequence ID" value="NZ_FQVB01000040.1"/>
</dbReference>
<evidence type="ECO:0000313" key="3">
    <source>
        <dbReference type="Proteomes" id="UP000184076"/>
    </source>
</evidence>